<dbReference type="PANTHER" id="PTHR41299:SF1">
    <property type="entry name" value="THIAMINE PYROPHOSPHOKINASE"/>
    <property type="match status" value="1"/>
</dbReference>
<gene>
    <name evidence="7" type="ORF">ERX37_03855</name>
</gene>
<dbReference type="InterPro" id="IPR006282">
    <property type="entry name" value="Thi_PPkinase"/>
</dbReference>
<dbReference type="GO" id="GO:0004788">
    <property type="term" value="F:thiamine diphosphokinase activity"/>
    <property type="evidence" value="ECO:0007669"/>
    <property type="project" value="UniProtKB-UniRule"/>
</dbReference>
<dbReference type="InterPro" id="IPR036759">
    <property type="entry name" value="TPK_catalytic_sf"/>
</dbReference>
<evidence type="ECO:0000259" key="6">
    <source>
        <dbReference type="SMART" id="SM00983"/>
    </source>
</evidence>
<feature type="domain" description="Thiamin pyrophosphokinase thiamin-binding" evidence="6">
    <location>
        <begin position="140"/>
        <end position="205"/>
    </location>
</feature>
<dbReference type="RefSeq" id="WP_133429316.1">
    <property type="nucleotide sequence ID" value="NZ_BMCC01000001.1"/>
</dbReference>
<accession>A0A4R6BN05</accession>
<dbReference type="GO" id="GO:0005524">
    <property type="term" value="F:ATP binding"/>
    <property type="evidence" value="ECO:0007669"/>
    <property type="project" value="UniProtKB-KW"/>
</dbReference>
<dbReference type="GO" id="GO:0009229">
    <property type="term" value="P:thiamine diphosphate biosynthetic process"/>
    <property type="evidence" value="ECO:0007669"/>
    <property type="project" value="InterPro"/>
</dbReference>
<keyword evidence="2" id="KW-0547">Nucleotide-binding</keyword>
<reference evidence="7 8" key="1">
    <citation type="submission" date="2019-01" db="EMBL/GenBank/DDBJ databases">
        <title>Draft genome sequences of the type strains of six Macrococcus species.</title>
        <authorList>
            <person name="Mazhar S."/>
            <person name="Altermann E."/>
            <person name="Hill C."/>
            <person name="Mcauliffe O."/>
        </authorList>
    </citation>
    <scope>NUCLEOTIDE SEQUENCE [LARGE SCALE GENOMIC DNA]</scope>
    <source>
        <strain evidence="7 8">CCM4809</strain>
    </source>
</reference>
<keyword evidence="8" id="KW-1185">Reference proteome</keyword>
<evidence type="ECO:0000313" key="7">
    <source>
        <dbReference type="EMBL" id="TDM03229.1"/>
    </source>
</evidence>
<dbReference type="CDD" id="cd07995">
    <property type="entry name" value="TPK"/>
    <property type="match status" value="1"/>
</dbReference>
<evidence type="ECO:0000256" key="2">
    <source>
        <dbReference type="ARBA" id="ARBA00022741"/>
    </source>
</evidence>
<comment type="caution">
    <text evidence="7">The sequence shown here is derived from an EMBL/GenBank/DDBJ whole genome shotgun (WGS) entry which is preliminary data.</text>
</comment>
<proteinExistence type="predicted"/>
<dbReference type="InterPro" id="IPR007371">
    <property type="entry name" value="TPK_catalytic"/>
</dbReference>
<dbReference type="EC" id="2.7.6.2" evidence="5"/>
<dbReference type="GO" id="GO:0016301">
    <property type="term" value="F:kinase activity"/>
    <property type="evidence" value="ECO:0007669"/>
    <property type="project" value="UniProtKB-KW"/>
</dbReference>
<evidence type="ECO:0000256" key="1">
    <source>
        <dbReference type="ARBA" id="ARBA00022679"/>
    </source>
</evidence>
<dbReference type="InterPro" id="IPR036371">
    <property type="entry name" value="TPK_B1-bd_sf"/>
</dbReference>
<evidence type="ECO:0000256" key="5">
    <source>
        <dbReference type="NCBIfam" id="TIGR01378"/>
    </source>
</evidence>
<dbReference type="NCBIfam" id="TIGR01378">
    <property type="entry name" value="thi_PPkinase"/>
    <property type="match status" value="1"/>
</dbReference>
<dbReference type="Pfam" id="PF04263">
    <property type="entry name" value="TPK_catalytic"/>
    <property type="match status" value="1"/>
</dbReference>
<dbReference type="InterPro" id="IPR007373">
    <property type="entry name" value="Thiamin_PyroPKinase_B1-bd"/>
</dbReference>
<protein>
    <recommendedName>
        <fullName evidence="5">Thiamine diphosphokinase</fullName>
        <ecNumber evidence="5">2.7.6.2</ecNumber>
    </recommendedName>
</protein>
<keyword evidence="3 7" id="KW-0418">Kinase</keyword>
<evidence type="ECO:0000256" key="4">
    <source>
        <dbReference type="ARBA" id="ARBA00022840"/>
    </source>
</evidence>
<dbReference type="EMBL" id="SCWE01000001">
    <property type="protein sequence ID" value="TDM03229.1"/>
    <property type="molecule type" value="Genomic_DNA"/>
</dbReference>
<dbReference type="Pfam" id="PF04265">
    <property type="entry name" value="TPK_B1_binding"/>
    <property type="match status" value="1"/>
</dbReference>
<dbReference type="OrthoDB" id="9804377at2"/>
<dbReference type="SMART" id="SM00983">
    <property type="entry name" value="TPK_B1_binding"/>
    <property type="match status" value="1"/>
</dbReference>
<dbReference type="AlphaFoldDB" id="A0A4R6BN05"/>
<organism evidence="7 8">
    <name type="scientific">Macrococcus hajekii</name>
    <dbReference type="NCBI Taxonomy" id="198482"/>
    <lineage>
        <taxon>Bacteria</taxon>
        <taxon>Bacillati</taxon>
        <taxon>Bacillota</taxon>
        <taxon>Bacilli</taxon>
        <taxon>Bacillales</taxon>
        <taxon>Staphylococcaceae</taxon>
        <taxon>Macrococcus</taxon>
    </lineage>
</organism>
<keyword evidence="4" id="KW-0067">ATP-binding</keyword>
<dbReference type="GO" id="GO:0006772">
    <property type="term" value="P:thiamine metabolic process"/>
    <property type="evidence" value="ECO:0007669"/>
    <property type="project" value="UniProtKB-UniRule"/>
</dbReference>
<dbReference type="PANTHER" id="PTHR41299">
    <property type="entry name" value="THIAMINE PYROPHOSPHOKINASE"/>
    <property type="match status" value="1"/>
</dbReference>
<dbReference type="Gene3D" id="3.40.50.10240">
    <property type="entry name" value="Thiamin pyrophosphokinase, catalytic domain"/>
    <property type="match status" value="1"/>
</dbReference>
<dbReference type="InterPro" id="IPR053149">
    <property type="entry name" value="TPK"/>
</dbReference>
<evidence type="ECO:0000313" key="8">
    <source>
        <dbReference type="Proteomes" id="UP000295328"/>
    </source>
</evidence>
<keyword evidence="1 7" id="KW-0808">Transferase</keyword>
<evidence type="ECO:0000256" key="3">
    <source>
        <dbReference type="ARBA" id="ARBA00022777"/>
    </source>
</evidence>
<dbReference type="GO" id="GO:0030975">
    <property type="term" value="F:thiamine binding"/>
    <property type="evidence" value="ECO:0007669"/>
    <property type="project" value="InterPro"/>
</dbReference>
<dbReference type="Proteomes" id="UP000295328">
    <property type="component" value="Unassembled WGS sequence"/>
</dbReference>
<name>A0A4R6BN05_9STAP</name>
<dbReference type="SUPFAM" id="SSF63999">
    <property type="entry name" value="Thiamin pyrophosphokinase, catalytic domain"/>
    <property type="match status" value="1"/>
</dbReference>
<dbReference type="SUPFAM" id="SSF63862">
    <property type="entry name" value="Thiamin pyrophosphokinase, substrate-binding domain"/>
    <property type="match status" value="1"/>
</dbReference>
<sequence length="212" mass="23755">MDLHLLCTPHQFDVQTLEKFNDADWMGIDYGALMLIDAGITPIAAFGDFDSLSEEELSRLQSVIDVDILPSEKNETDLEVGVQYALSMDYDRVFIHGATGGRMDHFLGNLQILLNNEVLMSSTDFFIVDAANEIQMLPTGTHVITRNADMKYVSFIPVEAGVFLTIEDLKYTLPRTQLEMGTTRTISNEFVTGRAQITVENGMVYMIQSKDN</sequence>